<keyword evidence="1" id="KW-0732">Signal</keyword>
<reference evidence="2" key="2">
    <citation type="submission" date="2020-08" db="EMBL/GenBank/DDBJ databases">
        <authorList>
            <person name="Lai Q."/>
        </authorList>
    </citation>
    <scope>NUCLEOTIDE SEQUENCE</scope>
    <source>
        <strain evidence="2">S27-2</strain>
    </source>
</reference>
<proteinExistence type="predicted"/>
<evidence type="ECO:0000313" key="2">
    <source>
        <dbReference type="EMBL" id="MBC3765327.1"/>
    </source>
</evidence>
<feature type="chain" id="PRO_5035146526" description="CopL family metal-binding regulatory protein" evidence="1">
    <location>
        <begin position="23"/>
        <end position="134"/>
    </location>
</feature>
<evidence type="ECO:0000313" key="3">
    <source>
        <dbReference type="Proteomes" id="UP000601768"/>
    </source>
</evidence>
<comment type="caution">
    <text evidence="2">The sequence shown here is derived from an EMBL/GenBank/DDBJ whole genome shotgun (WGS) entry which is preliminary data.</text>
</comment>
<dbReference type="Proteomes" id="UP000601768">
    <property type="component" value="Unassembled WGS sequence"/>
</dbReference>
<reference evidence="2" key="1">
    <citation type="journal article" date="2018" name="Int. J. Syst. Evol. Microbiol.">
        <title>Neptunicella marina gen. nov., sp. nov., isolated from surface seawater.</title>
        <authorList>
            <person name="Liu X."/>
            <person name="Lai Q."/>
            <person name="Du Y."/>
            <person name="Zhang X."/>
            <person name="Liu Z."/>
            <person name="Sun F."/>
            <person name="Shao Z."/>
        </authorList>
    </citation>
    <scope>NUCLEOTIDE SEQUENCE</scope>
    <source>
        <strain evidence="2">S27-2</strain>
    </source>
</reference>
<protein>
    <recommendedName>
        <fullName evidence="4">CopL family metal-binding regulatory protein</fullName>
    </recommendedName>
</protein>
<feature type="signal peptide" evidence="1">
    <location>
        <begin position="1"/>
        <end position="22"/>
    </location>
</feature>
<evidence type="ECO:0008006" key="4">
    <source>
        <dbReference type="Google" id="ProtNLM"/>
    </source>
</evidence>
<sequence length="134" mass="14570">MNKLAVYLLMIFTLLGSVTSVAAPVMASVHEDSAMSMQQDSSHQIANHMDHDASNGHKADCCQHQMSDNNCCQSAKHQCSTQGCECPVVVVLGIMSFSLPVTGQFQHTQPPEFVTPAIISSLDHLYRPPRVSLT</sequence>
<accession>A0A8J6IT89</accession>
<keyword evidence="3" id="KW-1185">Reference proteome</keyword>
<gene>
    <name evidence="2" type="ORF">H8B19_05530</name>
</gene>
<evidence type="ECO:0000256" key="1">
    <source>
        <dbReference type="SAM" id="SignalP"/>
    </source>
</evidence>
<dbReference type="RefSeq" id="WP_186505800.1">
    <property type="nucleotide sequence ID" value="NZ_JACNEP010000003.1"/>
</dbReference>
<dbReference type="EMBL" id="JACNEP010000003">
    <property type="protein sequence ID" value="MBC3765327.1"/>
    <property type="molecule type" value="Genomic_DNA"/>
</dbReference>
<dbReference type="AlphaFoldDB" id="A0A8J6IT89"/>
<organism evidence="2 3">
    <name type="scientific">Neptunicella marina</name>
    <dbReference type="NCBI Taxonomy" id="2125989"/>
    <lineage>
        <taxon>Bacteria</taxon>
        <taxon>Pseudomonadati</taxon>
        <taxon>Pseudomonadota</taxon>
        <taxon>Gammaproteobacteria</taxon>
        <taxon>Alteromonadales</taxon>
        <taxon>Alteromonadaceae</taxon>
        <taxon>Neptunicella</taxon>
    </lineage>
</organism>
<name>A0A8J6IT89_9ALTE</name>